<reference evidence="3" key="1">
    <citation type="submission" date="2021-01" db="EMBL/GenBank/DDBJ databases">
        <authorList>
            <person name="Corre E."/>
            <person name="Pelletier E."/>
            <person name="Niang G."/>
            <person name="Scheremetjew M."/>
            <person name="Finn R."/>
            <person name="Kale V."/>
            <person name="Holt S."/>
            <person name="Cochrane G."/>
            <person name="Meng A."/>
            <person name="Brown T."/>
            <person name="Cohen L."/>
        </authorList>
    </citation>
    <scope>NUCLEOTIDE SEQUENCE</scope>
    <source>
        <strain evidence="3">10249 10 AB</strain>
    </source>
</reference>
<evidence type="ECO:0000313" key="3">
    <source>
        <dbReference type="EMBL" id="CAE0714108.1"/>
    </source>
</evidence>
<keyword evidence="1" id="KW-0233">DNA recombination</keyword>
<feature type="compositionally biased region" description="Low complexity" evidence="2">
    <location>
        <begin position="1"/>
        <end position="13"/>
    </location>
</feature>
<name>A0A6U9XR76_9STRA</name>
<dbReference type="InterPro" id="IPR011010">
    <property type="entry name" value="DNA_brk_join_enz"/>
</dbReference>
<feature type="compositionally biased region" description="Polar residues" evidence="2">
    <location>
        <begin position="325"/>
        <end position="334"/>
    </location>
</feature>
<evidence type="ECO:0008006" key="4">
    <source>
        <dbReference type="Google" id="ProtNLM"/>
    </source>
</evidence>
<dbReference type="Gene3D" id="1.10.443.10">
    <property type="entry name" value="Intergrase catalytic core"/>
    <property type="match status" value="1"/>
</dbReference>
<feature type="region of interest" description="Disordered" evidence="2">
    <location>
        <begin position="325"/>
        <end position="354"/>
    </location>
</feature>
<feature type="region of interest" description="Disordered" evidence="2">
    <location>
        <begin position="1"/>
        <end position="21"/>
    </location>
</feature>
<gene>
    <name evidence="3" type="ORF">PAUS00366_LOCUS6860</name>
</gene>
<dbReference type="AlphaFoldDB" id="A0A6U9XR76"/>
<dbReference type="SUPFAM" id="SSF56349">
    <property type="entry name" value="DNA breaking-rejoining enzymes"/>
    <property type="match status" value="1"/>
</dbReference>
<dbReference type="InterPro" id="IPR013762">
    <property type="entry name" value="Integrase-like_cat_sf"/>
</dbReference>
<dbReference type="GO" id="GO:0003677">
    <property type="term" value="F:DNA binding"/>
    <property type="evidence" value="ECO:0007669"/>
    <property type="project" value="InterPro"/>
</dbReference>
<accession>A0A6U9XR76</accession>
<evidence type="ECO:0000256" key="2">
    <source>
        <dbReference type="SAM" id="MobiDB-lite"/>
    </source>
</evidence>
<sequence>MASTSALTSMSTSRNTKRQRAPKVADLLRLMPLVCVLLFHQQKTTTTVSNAFCPQAMSTFTTTITADYPHFRSHYHYSHVNILSIPEADSLPDDCKERIADHTRESGIWDNTMNGSSEQLLLLARDFVDRPEVFSSLLISDFGFPAIVAHQTRSLAMAAIRGEQEINNGVVVNNNYNSNNNNSNNNEIVEKARISTVEAVVKNNNTAENKNGGVDMDQAAAEEQQTDDDTAVVVKTYTNNELKSAVVNQRAHRRKRSIEHYNYGLPSDYSTMYPRLAKELDDYYTFMTQPSTYSQESPIRDATAKVYLNHAKLFLGWCCQNTKGNENSDNSYENKNVRDDDQNETESPDRKNPDMSLFVVIPNKNKESANNIIRFVLWLRSRDISVSYEANLLRGIIKLLKFRFAKESESDPLEGQNTFDDIPIIKEVRKLHRDANQRQRLAPRSSDESKKWITWKEYLGVTQNIKNEVLELTESYEKLSPSKRRYGKGDIERIHSLEQIRVAEAYQRYLILAILASVPDRQRTIRELEVGRTLMKDAESNCWVVKHGPADYKTGKHYGERPAMQLAEELTPSIDDFLENWRPALKPSTNVLLVQSKTGKPMTSNSIFKRVVRCCFKYTGKSVNPHLLRDIIVTHVRETDASEKELEALALYMGHSIQMQRSSYDRRTLSTKVAPAIKLMRSVNNVRD</sequence>
<dbReference type="GO" id="GO:0015074">
    <property type="term" value="P:DNA integration"/>
    <property type="evidence" value="ECO:0007669"/>
    <property type="project" value="InterPro"/>
</dbReference>
<dbReference type="GO" id="GO:0006310">
    <property type="term" value="P:DNA recombination"/>
    <property type="evidence" value="ECO:0007669"/>
    <property type="project" value="UniProtKB-KW"/>
</dbReference>
<dbReference type="EMBL" id="HBIX01008902">
    <property type="protein sequence ID" value="CAE0714108.1"/>
    <property type="molecule type" value="Transcribed_RNA"/>
</dbReference>
<evidence type="ECO:0000256" key="1">
    <source>
        <dbReference type="ARBA" id="ARBA00023172"/>
    </source>
</evidence>
<organism evidence="3">
    <name type="scientific">Pseudo-nitzschia australis</name>
    <dbReference type="NCBI Taxonomy" id="44445"/>
    <lineage>
        <taxon>Eukaryota</taxon>
        <taxon>Sar</taxon>
        <taxon>Stramenopiles</taxon>
        <taxon>Ochrophyta</taxon>
        <taxon>Bacillariophyta</taxon>
        <taxon>Bacillariophyceae</taxon>
        <taxon>Bacillariophycidae</taxon>
        <taxon>Bacillariales</taxon>
        <taxon>Bacillariaceae</taxon>
        <taxon>Pseudo-nitzschia</taxon>
    </lineage>
</organism>
<protein>
    <recommendedName>
        <fullName evidence="4">Tyr recombinase domain-containing protein</fullName>
    </recommendedName>
</protein>
<proteinExistence type="predicted"/>